<gene>
    <name evidence="1" type="primary">ORF142646</name>
</gene>
<protein>
    <submittedName>
        <fullName evidence="1">Uncharacterized protein</fullName>
    </submittedName>
</protein>
<reference evidence="1" key="1">
    <citation type="submission" date="2014-12" db="EMBL/GenBank/DDBJ databases">
        <title>Insight into the proteome of Arion vulgaris.</title>
        <authorList>
            <person name="Aradska J."/>
            <person name="Bulat T."/>
            <person name="Smidak R."/>
            <person name="Sarate P."/>
            <person name="Gangsoo J."/>
            <person name="Sialana F."/>
            <person name="Bilban M."/>
            <person name="Lubec G."/>
        </authorList>
    </citation>
    <scope>NUCLEOTIDE SEQUENCE</scope>
    <source>
        <tissue evidence="1">Skin</tissue>
    </source>
</reference>
<sequence>KAWFLWAETEEAQDEDASRTLKKPMLEETGELVRNRVYQAGCDVLQGACYLMIVKDLRVIE</sequence>
<proteinExistence type="predicted"/>
<name>A0A0B7AUE3_9EUPU</name>
<evidence type="ECO:0000313" key="1">
    <source>
        <dbReference type="EMBL" id="CEK84428.1"/>
    </source>
</evidence>
<dbReference type="AlphaFoldDB" id="A0A0B7AUE3"/>
<organism evidence="1">
    <name type="scientific">Arion vulgaris</name>
    <dbReference type="NCBI Taxonomy" id="1028688"/>
    <lineage>
        <taxon>Eukaryota</taxon>
        <taxon>Metazoa</taxon>
        <taxon>Spiralia</taxon>
        <taxon>Lophotrochozoa</taxon>
        <taxon>Mollusca</taxon>
        <taxon>Gastropoda</taxon>
        <taxon>Heterobranchia</taxon>
        <taxon>Euthyneura</taxon>
        <taxon>Panpulmonata</taxon>
        <taxon>Eupulmonata</taxon>
        <taxon>Stylommatophora</taxon>
        <taxon>Helicina</taxon>
        <taxon>Arionoidea</taxon>
        <taxon>Arionidae</taxon>
        <taxon>Arion</taxon>
    </lineage>
</organism>
<accession>A0A0B7AUE3</accession>
<dbReference type="EMBL" id="HACG01037563">
    <property type="protein sequence ID" value="CEK84428.1"/>
    <property type="molecule type" value="Transcribed_RNA"/>
</dbReference>
<feature type="non-terminal residue" evidence="1">
    <location>
        <position position="1"/>
    </location>
</feature>